<dbReference type="PANTHER" id="PTHR31336">
    <property type="entry name" value="LIN37 HOMOLOG"/>
    <property type="match status" value="1"/>
</dbReference>
<dbReference type="GO" id="GO:0000122">
    <property type="term" value="P:negative regulation of transcription by RNA polymerase II"/>
    <property type="evidence" value="ECO:0007669"/>
    <property type="project" value="TreeGrafter"/>
</dbReference>
<protein>
    <submittedName>
        <fullName evidence="2">Uncharacterized protein</fullName>
    </submittedName>
</protein>
<evidence type="ECO:0000313" key="2">
    <source>
        <dbReference type="EnsemblMetazoa" id="XP_022670352"/>
    </source>
</evidence>
<dbReference type="Pfam" id="PF15306">
    <property type="entry name" value="LIN37"/>
    <property type="match status" value="1"/>
</dbReference>
<dbReference type="InParanoid" id="A0A7M7KX95"/>
<evidence type="ECO:0000313" key="3">
    <source>
        <dbReference type="Proteomes" id="UP000594260"/>
    </source>
</evidence>
<reference evidence="2" key="1">
    <citation type="submission" date="2021-01" db="UniProtKB">
        <authorList>
            <consortium name="EnsemblMetazoa"/>
        </authorList>
    </citation>
    <scope>IDENTIFICATION</scope>
</reference>
<dbReference type="GO" id="GO:0031523">
    <property type="term" value="C:Myb complex"/>
    <property type="evidence" value="ECO:0007669"/>
    <property type="project" value="TreeGrafter"/>
</dbReference>
<accession>A0A7M7KX95</accession>
<dbReference type="CTD" id="37215"/>
<organism evidence="2 3">
    <name type="scientific">Varroa destructor</name>
    <name type="common">Honeybee mite</name>
    <dbReference type="NCBI Taxonomy" id="109461"/>
    <lineage>
        <taxon>Eukaryota</taxon>
        <taxon>Metazoa</taxon>
        <taxon>Ecdysozoa</taxon>
        <taxon>Arthropoda</taxon>
        <taxon>Chelicerata</taxon>
        <taxon>Arachnida</taxon>
        <taxon>Acari</taxon>
        <taxon>Parasitiformes</taxon>
        <taxon>Mesostigmata</taxon>
        <taxon>Gamasina</taxon>
        <taxon>Dermanyssoidea</taxon>
        <taxon>Varroidae</taxon>
        <taxon>Varroa</taxon>
    </lineage>
</organism>
<dbReference type="PANTHER" id="PTHR31336:SF3">
    <property type="entry name" value="PROTEIN LIN-37 HOMOLOG"/>
    <property type="match status" value="1"/>
</dbReference>
<evidence type="ECO:0000256" key="1">
    <source>
        <dbReference type="SAM" id="MobiDB-lite"/>
    </source>
</evidence>
<dbReference type="GO" id="GO:0017053">
    <property type="term" value="C:transcription repressor complex"/>
    <property type="evidence" value="ECO:0007669"/>
    <property type="project" value="InterPro"/>
</dbReference>
<name>A0A7M7KX95_VARDE</name>
<dbReference type="OrthoDB" id="6287771at2759"/>
<dbReference type="Proteomes" id="UP000594260">
    <property type="component" value="Unplaced"/>
</dbReference>
<sequence length="236" mass="25847">MDPTLVRIPQLTAARCKFDGLLQQVAERTEDQVSAEQADTGDGKQFEKVGGGGSGQKNHGNQQHKSSTKPVKKKLEATANTVITKILDCSVDMANFGGRSPLYPMVRAWCRNDAHRDDVSSSGSGSEDEMLNDGRIVTVMPPPAPRAPDVPRVPPPLPPHGVQEIPIGSVGDDLPDAETMLAEHRERWRLVREQWAEASALNEERYFESCEILSKCQSIEEPGEGAQEWDGIEPLP</sequence>
<dbReference type="GeneID" id="111254106"/>
<dbReference type="KEGG" id="vde:111254106"/>
<dbReference type="AlphaFoldDB" id="A0A7M7KX95"/>
<dbReference type="RefSeq" id="XP_022670352.1">
    <property type="nucleotide sequence ID" value="XM_022814617.1"/>
</dbReference>
<proteinExistence type="predicted"/>
<dbReference type="FunCoup" id="A0A7M7KX95">
    <property type="interactions" value="799"/>
</dbReference>
<feature type="region of interest" description="Disordered" evidence="1">
    <location>
        <begin position="29"/>
        <end position="73"/>
    </location>
</feature>
<dbReference type="EnsemblMetazoa" id="XM_022814617">
    <property type="protein sequence ID" value="XP_022670352"/>
    <property type="gene ID" value="LOC111254106"/>
</dbReference>
<keyword evidence="3" id="KW-1185">Reference proteome</keyword>
<dbReference type="InterPro" id="IPR028226">
    <property type="entry name" value="LIN37"/>
</dbReference>